<accession>A0ABW8NIX7</accession>
<gene>
    <name evidence="14" type="primary">folK</name>
    <name evidence="14" type="ORF">WG929_10920</name>
</gene>
<dbReference type="NCBIfam" id="TIGR01498">
    <property type="entry name" value="folK"/>
    <property type="match status" value="1"/>
</dbReference>
<organism evidence="14 15">
    <name type="scientific">Oceanobacter antarcticus</name>
    <dbReference type="NCBI Taxonomy" id="3133425"/>
    <lineage>
        <taxon>Bacteria</taxon>
        <taxon>Pseudomonadati</taxon>
        <taxon>Pseudomonadota</taxon>
        <taxon>Gammaproteobacteria</taxon>
        <taxon>Oceanospirillales</taxon>
        <taxon>Oceanospirillaceae</taxon>
        <taxon>Oceanobacter</taxon>
    </lineage>
</organism>
<dbReference type="PANTHER" id="PTHR43071:SF1">
    <property type="entry name" value="2-AMINO-4-HYDROXY-6-HYDROXYMETHYLDIHYDROPTERIDINE PYROPHOSPHOKINASE"/>
    <property type="match status" value="1"/>
</dbReference>
<comment type="pathway">
    <text evidence="1">Cofactor biosynthesis; tetrahydrofolate biosynthesis; 2-amino-4-hydroxy-6-hydroxymethyl-7,8-dihydropteridine diphosphate from 7,8-dihydroneopterin triphosphate: step 4/4.</text>
</comment>
<evidence type="ECO:0000256" key="9">
    <source>
        <dbReference type="ARBA" id="ARBA00022909"/>
    </source>
</evidence>
<protein>
    <recommendedName>
        <fullName evidence="4">2-amino-4-hydroxy-6-hydroxymethyldihydropteridine pyrophosphokinase</fullName>
        <ecNumber evidence="3">2.7.6.3</ecNumber>
    </recommendedName>
    <alternativeName>
        <fullName evidence="11">6-hydroxymethyl-7,8-dihydropterin pyrophosphokinase</fullName>
    </alternativeName>
    <alternativeName>
        <fullName evidence="12">7,8-dihydro-6-hydroxymethylpterin-pyrophosphokinase</fullName>
    </alternativeName>
</protein>
<dbReference type="RefSeq" id="WP_416206047.1">
    <property type="nucleotide sequence ID" value="NZ_JBBKTX010000012.1"/>
</dbReference>
<dbReference type="Pfam" id="PF01288">
    <property type="entry name" value="HPPK"/>
    <property type="match status" value="1"/>
</dbReference>
<dbReference type="GO" id="GO:0003848">
    <property type="term" value="F:2-amino-4-hydroxy-6-hydroxymethyldihydropteridine diphosphokinase activity"/>
    <property type="evidence" value="ECO:0007669"/>
    <property type="project" value="UniProtKB-EC"/>
</dbReference>
<evidence type="ECO:0000256" key="1">
    <source>
        <dbReference type="ARBA" id="ARBA00005051"/>
    </source>
</evidence>
<evidence type="ECO:0000256" key="6">
    <source>
        <dbReference type="ARBA" id="ARBA00022741"/>
    </source>
</evidence>
<evidence type="ECO:0000256" key="8">
    <source>
        <dbReference type="ARBA" id="ARBA00022840"/>
    </source>
</evidence>
<dbReference type="InterPro" id="IPR000550">
    <property type="entry name" value="Hppk"/>
</dbReference>
<sequence length="141" mass="15808">MAFYLLGLGSNLNPDEHLPLARQALLQHFELLATSPELETAPVGDTFQYPFKNQLAVISTGLSATRVKEILLEIERTLGREAKSPARKLKDRTIDLDILAEGSAAPECFNQILDESYYRRVQQIWQPLFATGNTHQSALKI</sequence>
<evidence type="ECO:0000256" key="10">
    <source>
        <dbReference type="ARBA" id="ARBA00029409"/>
    </source>
</evidence>
<dbReference type="EC" id="2.7.6.3" evidence="3"/>
<keyword evidence="5 14" id="KW-0808">Transferase</keyword>
<keyword evidence="15" id="KW-1185">Reference proteome</keyword>
<dbReference type="InterPro" id="IPR035907">
    <property type="entry name" value="Hppk_sf"/>
</dbReference>
<comment type="caution">
    <text evidence="14">The sequence shown here is derived from an EMBL/GenBank/DDBJ whole genome shotgun (WGS) entry which is preliminary data.</text>
</comment>
<evidence type="ECO:0000256" key="11">
    <source>
        <dbReference type="ARBA" id="ARBA00029766"/>
    </source>
</evidence>
<evidence type="ECO:0000313" key="14">
    <source>
        <dbReference type="EMBL" id="MFK4752921.1"/>
    </source>
</evidence>
<evidence type="ECO:0000313" key="15">
    <source>
        <dbReference type="Proteomes" id="UP001620597"/>
    </source>
</evidence>
<dbReference type="Proteomes" id="UP001620597">
    <property type="component" value="Unassembled WGS sequence"/>
</dbReference>
<comment type="similarity">
    <text evidence="2">Belongs to the HPPK family.</text>
</comment>
<dbReference type="PANTHER" id="PTHR43071">
    <property type="entry name" value="2-AMINO-4-HYDROXY-6-HYDROXYMETHYLDIHYDROPTERIDINE PYROPHOSPHOKINASE"/>
    <property type="match status" value="1"/>
</dbReference>
<evidence type="ECO:0000256" key="4">
    <source>
        <dbReference type="ARBA" id="ARBA00016218"/>
    </source>
</evidence>
<dbReference type="Gene3D" id="3.30.70.560">
    <property type="entry name" value="7,8-Dihydro-6-hydroxymethylpterin-pyrophosphokinase HPPK"/>
    <property type="match status" value="1"/>
</dbReference>
<keyword evidence="6" id="KW-0547">Nucleotide-binding</keyword>
<keyword evidence="8" id="KW-0067">ATP-binding</keyword>
<dbReference type="SUPFAM" id="SSF55083">
    <property type="entry name" value="6-hydroxymethyl-7,8-dihydropterin pyrophosphokinase, HPPK"/>
    <property type="match status" value="1"/>
</dbReference>
<dbReference type="EMBL" id="JBBKTX010000012">
    <property type="protein sequence ID" value="MFK4752921.1"/>
    <property type="molecule type" value="Genomic_DNA"/>
</dbReference>
<evidence type="ECO:0000259" key="13">
    <source>
        <dbReference type="Pfam" id="PF01288"/>
    </source>
</evidence>
<keyword evidence="9" id="KW-0289">Folate biosynthesis</keyword>
<proteinExistence type="inferred from homology"/>
<keyword evidence="7" id="KW-0418">Kinase</keyword>
<evidence type="ECO:0000256" key="5">
    <source>
        <dbReference type="ARBA" id="ARBA00022679"/>
    </source>
</evidence>
<feature type="domain" description="7,8-dihydro-6-hydroxymethylpterin-pyrophosphokinase" evidence="13">
    <location>
        <begin position="6"/>
        <end position="102"/>
    </location>
</feature>
<evidence type="ECO:0000256" key="7">
    <source>
        <dbReference type="ARBA" id="ARBA00022777"/>
    </source>
</evidence>
<evidence type="ECO:0000256" key="2">
    <source>
        <dbReference type="ARBA" id="ARBA00005810"/>
    </source>
</evidence>
<comment type="function">
    <text evidence="10">Catalyzes the transfer of pyrophosphate from adenosine triphosphate (ATP) to 6-hydroxymethyl-7,8-dihydropterin, an enzymatic step in folate biosynthesis pathway.</text>
</comment>
<evidence type="ECO:0000256" key="3">
    <source>
        <dbReference type="ARBA" id="ARBA00013253"/>
    </source>
</evidence>
<evidence type="ECO:0000256" key="12">
    <source>
        <dbReference type="ARBA" id="ARBA00033413"/>
    </source>
</evidence>
<name>A0ABW8NIX7_9GAMM</name>
<reference evidence="14 15" key="1">
    <citation type="submission" date="2024-03" db="EMBL/GenBank/DDBJ databases">
        <title>High-quality draft genome sequence of Oceanobacter sp. wDCs-4.</title>
        <authorList>
            <person name="Dong C."/>
        </authorList>
    </citation>
    <scope>NUCLEOTIDE SEQUENCE [LARGE SCALE GENOMIC DNA]</scope>
    <source>
        <strain evidence="15">wDCs-4</strain>
    </source>
</reference>